<dbReference type="AlphaFoldDB" id="A0A402CWZ1"/>
<keyword evidence="2" id="KW-1185">Reference proteome</keyword>
<sequence>MPSLQAQEWEQTYVYRRESMLSEASGRPVLSLITTAGQDGETGFFRGAVLHPKRTSDLLLSVVDVVQSRFHTPAAMLAKKLLESDPVITCGAGQIRFEGFSSCGGVYARLDLLPNAMHGDFFGSGTTNVNINSHMRAALSRVRENTPLEMTVGSEGFLVHSEGEATIERKVTLPARWLRGFVEAQACQARMEPRLDVSGPEFRKFLRELPRDVKNEIWISKTARGLRMSSQPGADAVCVGGASRLRLLEAVARHALDVRVYAPAAGGGCAWELTTPDSRLVLVLSPDTWRGFSGEGQVLETLAAPAAEHAMGAVKAALRWQKTIVPAALAAESGVDQQAIAWALAQCSASGLVGYDLHQRAYFHRELPFDRSKIPAHQPRLKDAGKLLLDAGVTIESATNPVKAWVRSKDVEYRVIFTEDGAACTCVWSAKHHGERGPCKHILAVQMALVSESPTQE</sequence>
<dbReference type="InterPro" id="IPR007527">
    <property type="entry name" value="Znf_SWIM"/>
</dbReference>
<proteinExistence type="predicted"/>
<dbReference type="PROSITE" id="PS50966">
    <property type="entry name" value="ZF_SWIM"/>
    <property type="match status" value="1"/>
</dbReference>
<evidence type="ECO:0000313" key="2">
    <source>
        <dbReference type="Proteomes" id="UP000287394"/>
    </source>
</evidence>
<dbReference type="RefSeq" id="WP_119321820.1">
    <property type="nucleotide sequence ID" value="NZ_AP025739.1"/>
</dbReference>
<organism evidence="1 2">
    <name type="scientific">Capsulimonas corticalis</name>
    <dbReference type="NCBI Taxonomy" id="2219043"/>
    <lineage>
        <taxon>Bacteria</taxon>
        <taxon>Bacillati</taxon>
        <taxon>Armatimonadota</taxon>
        <taxon>Armatimonadia</taxon>
        <taxon>Capsulimonadales</taxon>
        <taxon>Capsulimonadaceae</taxon>
        <taxon>Capsulimonas</taxon>
    </lineage>
</organism>
<dbReference type="OrthoDB" id="7821105at2"/>
<dbReference type="GO" id="GO:0008270">
    <property type="term" value="F:zinc ion binding"/>
    <property type="evidence" value="ECO:0007669"/>
    <property type="project" value="InterPro"/>
</dbReference>
<dbReference type="KEGG" id="ccot:CCAX7_63410"/>
<evidence type="ECO:0000313" key="1">
    <source>
        <dbReference type="EMBL" id="BDI34290.1"/>
    </source>
</evidence>
<gene>
    <name evidence="1" type="ORF">CCAX7_63410</name>
</gene>
<accession>A0A402CWZ1</accession>
<reference evidence="1 2" key="1">
    <citation type="journal article" date="2019" name="Int. J. Syst. Evol. Microbiol.">
        <title>Capsulimonas corticalis gen. nov., sp. nov., an aerobic capsulated bacterium, of a novel bacterial order, Capsulimonadales ord. nov., of the class Armatimonadia of the phylum Armatimonadetes.</title>
        <authorList>
            <person name="Li J."/>
            <person name="Kudo C."/>
            <person name="Tonouchi A."/>
        </authorList>
    </citation>
    <scope>NUCLEOTIDE SEQUENCE [LARGE SCALE GENOMIC DNA]</scope>
    <source>
        <strain evidence="1 2">AX-7</strain>
    </source>
</reference>
<dbReference type="EMBL" id="AP025739">
    <property type="protein sequence ID" value="BDI34290.1"/>
    <property type="molecule type" value="Genomic_DNA"/>
</dbReference>
<dbReference type="Proteomes" id="UP000287394">
    <property type="component" value="Chromosome"/>
</dbReference>
<name>A0A402CWZ1_9BACT</name>
<protein>
    <submittedName>
        <fullName evidence="1">Uncharacterized protein</fullName>
    </submittedName>
</protein>